<dbReference type="OrthoDB" id="19045at2759"/>
<evidence type="ECO:0000259" key="6">
    <source>
        <dbReference type="PROSITE" id="PS50056"/>
    </source>
</evidence>
<keyword evidence="8" id="KW-0649">Protein kinase inhibitor</keyword>
<dbReference type="InterPro" id="IPR000387">
    <property type="entry name" value="Tyr_Pase_dom"/>
</dbReference>
<dbReference type="Pfam" id="PF05706">
    <property type="entry name" value="CDKN3"/>
    <property type="match status" value="1"/>
</dbReference>
<dbReference type="PROSITE" id="PS50056">
    <property type="entry name" value="TYR_PHOSPHATASE_2"/>
    <property type="match status" value="1"/>
</dbReference>
<evidence type="ECO:0000256" key="5">
    <source>
        <dbReference type="SAM" id="MobiDB-lite"/>
    </source>
</evidence>
<evidence type="ECO:0000313" key="8">
    <source>
        <dbReference type="RefSeq" id="XP_022089121.1"/>
    </source>
</evidence>
<gene>
    <name evidence="8" type="primary">LOC110978432</name>
</gene>
<dbReference type="InterPro" id="IPR050561">
    <property type="entry name" value="PTP"/>
</dbReference>
<dbReference type="KEGG" id="aplc:110978432"/>
<proteinExistence type="inferred from homology"/>
<evidence type="ECO:0000256" key="2">
    <source>
        <dbReference type="ARBA" id="ARBA00013064"/>
    </source>
</evidence>
<evidence type="ECO:0000256" key="4">
    <source>
        <dbReference type="ARBA" id="ARBA00022912"/>
    </source>
</evidence>
<organism evidence="7 8">
    <name type="scientific">Acanthaster planci</name>
    <name type="common">Crown-of-thorns starfish</name>
    <dbReference type="NCBI Taxonomy" id="133434"/>
    <lineage>
        <taxon>Eukaryota</taxon>
        <taxon>Metazoa</taxon>
        <taxon>Echinodermata</taxon>
        <taxon>Eleutherozoa</taxon>
        <taxon>Asterozoa</taxon>
        <taxon>Asteroidea</taxon>
        <taxon>Valvatacea</taxon>
        <taxon>Valvatida</taxon>
        <taxon>Acanthasteridae</taxon>
        <taxon>Acanthaster</taxon>
    </lineage>
</organism>
<keyword evidence="3" id="KW-0378">Hydrolase</keyword>
<dbReference type="PANTHER" id="PTHR23339">
    <property type="entry name" value="TYROSINE SPECIFIC PROTEIN PHOSPHATASE AND DUAL SPECIFICITY PROTEIN PHOSPHATASE"/>
    <property type="match status" value="1"/>
</dbReference>
<evidence type="ECO:0000313" key="7">
    <source>
        <dbReference type="Proteomes" id="UP000694845"/>
    </source>
</evidence>
<dbReference type="FunFam" id="3.90.190.10:FF:000157">
    <property type="entry name" value="Protein-tyrosine phosphatase"/>
    <property type="match status" value="1"/>
</dbReference>
<feature type="domain" description="Tyrosine specific protein phosphatases" evidence="6">
    <location>
        <begin position="140"/>
        <end position="198"/>
    </location>
</feature>
<dbReference type="Gene3D" id="3.90.190.10">
    <property type="entry name" value="Protein tyrosine phosphatase superfamily"/>
    <property type="match status" value="1"/>
</dbReference>
<sequence>MSKEEMGVPVEKNVPMPEDVEMEEEDGIDKNESCEFDTSDDDQPFDTSPLKIDWLDLSAYGLPGQLGVSAIPGCRFGEVWRKLKPDIDDLKRLGITDVFLLCTNAELLRYRVPTLLTEYAVAQFGIHHLPMEDGANLEVSNILGALQTLRDLLAAGKKVLLHCYGGLGRSCLVAACLLLQLDPGLDSETAIQKVRELRGHKAIETVKQYNFINDFRQLAEDCQEALQAVPEQRSISR</sequence>
<dbReference type="CTD" id="1033"/>
<evidence type="ECO:0000256" key="3">
    <source>
        <dbReference type="ARBA" id="ARBA00022801"/>
    </source>
</evidence>
<dbReference type="InterPro" id="IPR022778">
    <property type="entry name" value="CDKN3"/>
</dbReference>
<keyword evidence="7" id="KW-1185">Reference proteome</keyword>
<dbReference type="InterPro" id="IPR029021">
    <property type="entry name" value="Prot-tyrosine_phosphatase-like"/>
</dbReference>
<dbReference type="SUPFAM" id="SSF52799">
    <property type="entry name" value="(Phosphotyrosine protein) phosphatases II"/>
    <property type="match status" value="1"/>
</dbReference>
<name>A0A8B7YBP9_ACAPL</name>
<dbReference type="RefSeq" id="XP_022089121.1">
    <property type="nucleotide sequence ID" value="XM_022233429.1"/>
</dbReference>
<dbReference type="GeneID" id="110978432"/>
<keyword evidence="4" id="KW-0904">Protein phosphatase</keyword>
<dbReference type="Proteomes" id="UP000694845">
    <property type="component" value="Unplaced"/>
</dbReference>
<feature type="compositionally biased region" description="Acidic residues" evidence="5">
    <location>
        <begin position="18"/>
        <end position="27"/>
    </location>
</feature>
<dbReference type="CDD" id="cd14505">
    <property type="entry name" value="CDKN3-like"/>
    <property type="match status" value="1"/>
</dbReference>
<feature type="compositionally biased region" description="Acidic residues" evidence="5">
    <location>
        <begin position="34"/>
        <end position="44"/>
    </location>
</feature>
<dbReference type="GO" id="GO:0004860">
    <property type="term" value="F:protein kinase inhibitor activity"/>
    <property type="evidence" value="ECO:0007669"/>
    <property type="project" value="UniProtKB-KW"/>
</dbReference>
<feature type="region of interest" description="Disordered" evidence="5">
    <location>
        <begin position="1"/>
        <end position="44"/>
    </location>
</feature>
<accession>A0A8B7YBP9</accession>
<comment type="similarity">
    <text evidence="1">Belongs to the protein-tyrosine phosphatase family.</text>
</comment>
<dbReference type="AlphaFoldDB" id="A0A8B7YBP9"/>
<dbReference type="EC" id="3.1.3.48" evidence="2"/>
<protein>
    <recommendedName>
        <fullName evidence="2">protein-tyrosine-phosphatase</fullName>
        <ecNumber evidence="2">3.1.3.48</ecNumber>
    </recommendedName>
</protein>
<evidence type="ECO:0000256" key="1">
    <source>
        <dbReference type="ARBA" id="ARBA00009580"/>
    </source>
</evidence>
<dbReference type="GO" id="GO:0004725">
    <property type="term" value="F:protein tyrosine phosphatase activity"/>
    <property type="evidence" value="ECO:0007669"/>
    <property type="project" value="UniProtKB-EC"/>
</dbReference>
<reference evidence="8" key="1">
    <citation type="submission" date="2025-08" db="UniProtKB">
        <authorList>
            <consortium name="RefSeq"/>
        </authorList>
    </citation>
    <scope>IDENTIFICATION</scope>
</reference>